<reference evidence="7" key="1">
    <citation type="submission" date="2023-05" db="EMBL/GenBank/DDBJ databases">
        <title>Anaerotaeda fermentans gen. nov., sp. nov., a novel anaerobic planctomycete of the new family within the order Sedimentisphaerales isolated from Taman Peninsula, Russia.</title>
        <authorList>
            <person name="Khomyakova M.A."/>
            <person name="Merkel A.Y."/>
            <person name="Slobodkin A.I."/>
        </authorList>
    </citation>
    <scope>NUCLEOTIDE SEQUENCE</scope>
    <source>
        <strain evidence="7">M17dextr</strain>
    </source>
</reference>
<comment type="caution">
    <text evidence="7">The sequence shown here is derived from an EMBL/GenBank/DDBJ whole genome shotgun (WGS) entry which is preliminary data.</text>
</comment>
<keyword evidence="2 7" id="KW-0489">Methyltransferase</keyword>
<dbReference type="GO" id="GO:0009007">
    <property type="term" value="F:site-specific DNA-methyltransferase (adenine-specific) activity"/>
    <property type="evidence" value="ECO:0007669"/>
    <property type="project" value="UniProtKB-EC"/>
</dbReference>
<dbReference type="EMBL" id="JASCXX010000040">
    <property type="protein sequence ID" value="MDI6451570.1"/>
    <property type="molecule type" value="Genomic_DNA"/>
</dbReference>
<evidence type="ECO:0000256" key="2">
    <source>
        <dbReference type="ARBA" id="ARBA00022603"/>
    </source>
</evidence>
<evidence type="ECO:0000256" key="3">
    <source>
        <dbReference type="ARBA" id="ARBA00022679"/>
    </source>
</evidence>
<dbReference type="Pfam" id="PF07669">
    <property type="entry name" value="Eco57I"/>
    <property type="match status" value="1"/>
</dbReference>
<evidence type="ECO:0000313" key="7">
    <source>
        <dbReference type="EMBL" id="MDI6451570.1"/>
    </source>
</evidence>
<dbReference type="SUPFAM" id="SSF53335">
    <property type="entry name" value="S-adenosyl-L-methionine-dependent methyltransferases"/>
    <property type="match status" value="1"/>
</dbReference>
<evidence type="ECO:0000256" key="1">
    <source>
        <dbReference type="ARBA" id="ARBA00011900"/>
    </source>
</evidence>
<sequence>MKWADLESSGALQSQKESNVEAEFLTQVFGEALGYTLFSEGQKQWNLKPKFRVNAQTADAAIGLFEAGKTTIPRALIELKGPTANVDRDRSGGRTAVQQCWDYLAEVPECPWGIVCNCVSFRLYHRDHTPRVYQLFTLQDLRQREVFLQFYWLFERGGLLPPGLGQAPRADAMLERCGRRQREVGDDLYESYHDNRVALIQHLTGPVHNKPLDTAIRIAQKLVDRIVFVAFCEDRGLLPERSLLRAWTEVPPFHRVTNPRWQNFRDLFRSVDEGNEARHIPGYNGGLFRQDPAVDDLELEDDWTKFFKSIGDYDFRFEVNVDVLGHLFEKSINDIERIRLGGLFESDVSEEVVPKMKKSAERKKGGIYYTPPEFTDFITQRTVALVAGETVDKVAERCKTDLASVKDGAGGPNVEQFVNESLAALRSVKVVDPACGSGAFLIQAYDVLEMYYLDLVDALEHANAKAAQDMRGRIADFILHDNLFGVDLSPEAVEITQLALWLRSAQRGTTLADLSKNIVCGNSLVSDSNVDPLALDWRAAFPDVFAREEGGFDCVIGNPPWERLKLQEREFFDSVVPDIASAVDAATRRRLIEELQRKKPELHERYLQAKSSADRTLEHVRGSGRFPLCAKGDINTYALFAELAQTIVAPTGSVGLLVPSGIATDKTTKDFFSSLIESKALVGLYDFENRLKIFPDVDGRMKFCVLISYGSGRKSEAADFVFFAHRMNELRSKERHISLSGDDFRQMNPNTLTCPVFRSRRDAEITKAIYRRVAVLLDRTREQGGNPWGIRFFTMFHQTNDAELFRTPEELQKAGFRRDGAVWKKRREIYLPLYEAKMVQMYDHRAASVVVQGDNWMRQGQTDPTSLVQHQNPEYTVEPRWWVSAKAVLEAVGEPLNHGFLAFKDITSPTNQRTMIAAAIPWTAVTNHLPLILTAEGARRNACLLANLNAVVLDYTTRQKIGGVTLNFFIVEQLPIFGPEFYGRPCPWDRRKTLESWISERVLKMTCTSNDMKPLAEAAGFQRLVYRWDPSERGDLQAELDAAFFLLYGIERDDVAYVLSTFSGMTRRQDTLLTGTTSAERILRHYDRLLQS</sequence>
<proteinExistence type="predicted"/>
<dbReference type="EC" id="2.1.1.72" evidence="1"/>
<gene>
    <name evidence="7" type="ORF">QJ522_21085</name>
</gene>
<name>A0AAW6U3U8_9BACT</name>
<dbReference type="AlphaFoldDB" id="A0AAW6U3U8"/>
<feature type="domain" description="Type II methyltransferase M.TaqI-like" evidence="6">
    <location>
        <begin position="482"/>
        <end position="568"/>
    </location>
</feature>
<evidence type="ECO:0000259" key="6">
    <source>
        <dbReference type="Pfam" id="PF07669"/>
    </source>
</evidence>
<dbReference type="Gene3D" id="3.40.50.150">
    <property type="entry name" value="Vaccinia Virus protein VP39"/>
    <property type="match status" value="1"/>
</dbReference>
<organism evidence="7 8">
    <name type="scientific">Anaerobaca lacustris</name>
    <dbReference type="NCBI Taxonomy" id="3044600"/>
    <lineage>
        <taxon>Bacteria</taxon>
        <taxon>Pseudomonadati</taxon>
        <taxon>Planctomycetota</taxon>
        <taxon>Phycisphaerae</taxon>
        <taxon>Sedimentisphaerales</taxon>
        <taxon>Anaerobacaceae</taxon>
        <taxon>Anaerobaca</taxon>
    </lineage>
</organism>
<dbReference type="PRINTS" id="PR00507">
    <property type="entry name" value="N12N6MTFRASE"/>
</dbReference>
<keyword evidence="4" id="KW-0949">S-adenosyl-L-methionine</keyword>
<keyword evidence="3" id="KW-0808">Transferase</keyword>
<dbReference type="PANTHER" id="PTHR33841:SF1">
    <property type="entry name" value="DNA METHYLTRANSFERASE A"/>
    <property type="match status" value="1"/>
</dbReference>
<dbReference type="InterPro" id="IPR050953">
    <property type="entry name" value="N4_N6_ade-DNA_methylase"/>
</dbReference>
<dbReference type="RefSeq" id="WP_349246979.1">
    <property type="nucleotide sequence ID" value="NZ_JASCXX010000040.1"/>
</dbReference>
<dbReference type="PANTHER" id="PTHR33841">
    <property type="entry name" value="DNA METHYLTRANSFERASE YEEA-RELATED"/>
    <property type="match status" value="1"/>
</dbReference>
<evidence type="ECO:0000256" key="4">
    <source>
        <dbReference type="ARBA" id="ARBA00022691"/>
    </source>
</evidence>
<comment type="catalytic activity">
    <reaction evidence="5">
        <text>a 2'-deoxyadenosine in DNA + S-adenosyl-L-methionine = an N(6)-methyl-2'-deoxyadenosine in DNA + S-adenosyl-L-homocysteine + H(+)</text>
        <dbReference type="Rhea" id="RHEA:15197"/>
        <dbReference type="Rhea" id="RHEA-COMP:12418"/>
        <dbReference type="Rhea" id="RHEA-COMP:12419"/>
        <dbReference type="ChEBI" id="CHEBI:15378"/>
        <dbReference type="ChEBI" id="CHEBI:57856"/>
        <dbReference type="ChEBI" id="CHEBI:59789"/>
        <dbReference type="ChEBI" id="CHEBI:90615"/>
        <dbReference type="ChEBI" id="CHEBI:90616"/>
        <dbReference type="EC" id="2.1.1.72"/>
    </reaction>
</comment>
<dbReference type="Proteomes" id="UP001431776">
    <property type="component" value="Unassembled WGS sequence"/>
</dbReference>
<dbReference type="GO" id="GO:0032259">
    <property type="term" value="P:methylation"/>
    <property type="evidence" value="ECO:0007669"/>
    <property type="project" value="UniProtKB-KW"/>
</dbReference>
<keyword evidence="8" id="KW-1185">Reference proteome</keyword>
<protein>
    <recommendedName>
        <fullName evidence="1">site-specific DNA-methyltransferase (adenine-specific)</fullName>
        <ecNumber evidence="1">2.1.1.72</ecNumber>
    </recommendedName>
</protein>
<dbReference type="InterPro" id="IPR011639">
    <property type="entry name" value="MethylTrfase_TaqI-like_dom"/>
</dbReference>
<dbReference type="GO" id="GO:0006304">
    <property type="term" value="P:DNA modification"/>
    <property type="evidence" value="ECO:0007669"/>
    <property type="project" value="InterPro"/>
</dbReference>
<accession>A0AAW6U3U8</accession>
<evidence type="ECO:0000256" key="5">
    <source>
        <dbReference type="ARBA" id="ARBA00047942"/>
    </source>
</evidence>
<dbReference type="InterPro" id="IPR029063">
    <property type="entry name" value="SAM-dependent_MTases_sf"/>
</dbReference>
<evidence type="ECO:0000313" key="8">
    <source>
        <dbReference type="Proteomes" id="UP001431776"/>
    </source>
</evidence>